<keyword evidence="11" id="KW-0862">Zinc</keyword>
<dbReference type="InterPro" id="IPR000601">
    <property type="entry name" value="PKD_dom"/>
</dbReference>
<dbReference type="GO" id="GO:0004222">
    <property type="term" value="F:metalloendopeptidase activity"/>
    <property type="evidence" value="ECO:0007669"/>
    <property type="project" value="UniProtKB-EC"/>
</dbReference>
<feature type="signal peptide" evidence="17">
    <location>
        <begin position="1"/>
        <end position="33"/>
    </location>
</feature>
<evidence type="ECO:0000256" key="10">
    <source>
        <dbReference type="ARBA" id="ARBA00022801"/>
    </source>
</evidence>
<dbReference type="InterPro" id="IPR013783">
    <property type="entry name" value="Ig-like_fold"/>
</dbReference>
<keyword evidence="9 17" id="KW-0732">Signal</keyword>
<dbReference type="EC" id="3.4.24.3" evidence="5"/>
<feature type="chain" id="PRO_5037980365" description="microbial collagenase" evidence="17">
    <location>
        <begin position="34"/>
        <end position="1038"/>
    </location>
</feature>
<dbReference type="RefSeq" id="WP_212688027.1">
    <property type="nucleotide sequence ID" value="NZ_JAGSPN010000007.1"/>
</dbReference>
<dbReference type="InterPro" id="IPR035986">
    <property type="entry name" value="PKD_dom_sf"/>
</dbReference>
<evidence type="ECO:0000256" key="9">
    <source>
        <dbReference type="ARBA" id="ARBA00022729"/>
    </source>
</evidence>
<feature type="domain" description="PKD" evidence="18">
    <location>
        <begin position="757"/>
        <end position="844"/>
    </location>
</feature>
<feature type="domain" description="PKD" evidence="18">
    <location>
        <begin position="672"/>
        <end position="759"/>
    </location>
</feature>
<dbReference type="InterPro" id="IPR013661">
    <property type="entry name" value="Peptidase_M9_N_dom"/>
</dbReference>
<keyword evidence="7" id="KW-0645">Protease</keyword>
<dbReference type="InterPro" id="IPR022409">
    <property type="entry name" value="PKD/Chitinase_dom"/>
</dbReference>
<evidence type="ECO:0000256" key="15">
    <source>
        <dbReference type="ARBA" id="ARBA00023145"/>
    </source>
</evidence>
<evidence type="ECO:0000256" key="12">
    <source>
        <dbReference type="ARBA" id="ARBA00022837"/>
    </source>
</evidence>
<dbReference type="Proteomes" id="UP000680067">
    <property type="component" value="Unassembled WGS sequence"/>
</dbReference>
<reference evidence="19" key="1">
    <citation type="submission" date="2021-04" db="EMBL/GenBank/DDBJ databases">
        <title>novel species isolated from subtropical streams in China.</title>
        <authorList>
            <person name="Lu H."/>
        </authorList>
    </citation>
    <scope>NUCLEOTIDE SEQUENCE</scope>
    <source>
        <strain evidence="19">LFS511W</strain>
    </source>
</reference>
<dbReference type="SUPFAM" id="SSF49299">
    <property type="entry name" value="PKD domain"/>
    <property type="match status" value="3"/>
</dbReference>
<keyword evidence="15" id="KW-0865">Zymogen</keyword>
<gene>
    <name evidence="19" type="ORF">KDM89_11265</name>
</gene>
<evidence type="ECO:0000313" key="20">
    <source>
        <dbReference type="Proteomes" id="UP000680067"/>
    </source>
</evidence>
<keyword evidence="10 19" id="KW-0378">Hydrolase</keyword>
<keyword evidence="12" id="KW-0106">Calcium</keyword>
<dbReference type="PRINTS" id="PR00931">
    <property type="entry name" value="MICOLLPTASE"/>
</dbReference>
<keyword evidence="14" id="KW-0482">Metalloprotease</keyword>
<keyword evidence="6" id="KW-0964">Secreted</keyword>
<dbReference type="Gene3D" id="2.60.120.380">
    <property type="match status" value="1"/>
</dbReference>
<evidence type="ECO:0000256" key="5">
    <source>
        <dbReference type="ARBA" id="ARBA00012653"/>
    </source>
</evidence>
<keyword evidence="8" id="KW-0479">Metal-binding</keyword>
<feature type="active site" evidence="16">
    <location>
        <position position="528"/>
    </location>
</feature>
<dbReference type="Pfam" id="PF08453">
    <property type="entry name" value="Peptidase_M9_N"/>
    <property type="match status" value="1"/>
</dbReference>
<evidence type="ECO:0000256" key="13">
    <source>
        <dbReference type="ARBA" id="ARBA00023026"/>
    </source>
</evidence>
<dbReference type="Pfam" id="PF01752">
    <property type="entry name" value="Peptidase_M9"/>
    <property type="match status" value="1"/>
</dbReference>
<dbReference type="GO" id="GO:0006508">
    <property type="term" value="P:proteolysis"/>
    <property type="evidence" value="ECO:0007669"/>
    <property type="project" value="UniProtKB-KW"/>
</dbReference>
<feature type="domain" description="PKD" evidence="18">
    <location>
        <begin position="842"/>
        <end position="929"/>
    </location>
</feature>
<evidence type="ECO:0000313" key="19">
    <source>
        <dbReference type="EMBL" id="MBR7782725.1"/>
    </source>
</evidence>
<protein>
    <recommendedName>
        <fullName evidence="5">microbial collagenase</fullName>
        <ecNumber evidence="5">3.4.24.3</ecNumber>
    </recommendedName>
</protein>
<dbReference type="Gene3D" id="3.40.30.160">
    <property type="entry name" value="Collagenase ColT, N-terminal domain"/>
    <property type="match status" value="1"/>
</dbReference>
<comment type="subcellular location">
    <subcellularLocation>
        <location evidence="4">Secreted</location>
    </subcellularLocation>
</comment>
<evidence type="ECO:0000256" key="17">
    <source>
        <dbReference type="SAM" id="SignalP"/>
    </source>
</evidence>
<dbReference type="GO" id="GO:0008270">
    <property type="term" value="F:zinc ion binding"/>
    <property type="evidence" value="ECO:0007669"/>
    <property type="project" value="InterPro"/>
</dbReference>
<evidence type="ECO:0000256" key="14">
    <source>
        <dbReference type="ARBA" id="ARBA00023049"/>
    </source>
</evidence>
<proteinExistence type="predicted"/>
<evidence type="ECO:0000256" key="16">
    <source>
        <dbReference type="PIRSR" id="PIRSR602169-1"/>
    </source>
</evidence>
<dbReference type="PANTHER" id="PTHR13062:SF9">
    <property type="entry name" value="MICROBIAL COLLAGENASE"/>
    <property type="match status" value="1"/>
</dbReference>
<organism evidence="19 20">
    <name type="scientific">Undibacterium luofuense</name>
    <dbReference type="NCBI Taxonomy" id="2828733"/>
    <lineage>
        <taxon>Bacteria</taxon>
        <taxon>Pseudomonadati</taxon>
        <taxon>Pseudomonadota</taxon>
        <taxon>Betaproteobacteria</taxon>
        <taxon>Burkholderiales</taxon>
        <taxon>Oxalobacteraceae</taxon>
        <taxon>Undibacterium</taxon>
    </lineage>
</organism>
<accession>A0A941I7J1</accession>
<comment type="catalytic activity">
    <reaction evidence="1">
        <text>Digestion of native collagen in the triple helical region at Xaa-|-Gly bonds. With synthetic peptides, a preference is shown for Gly at P3 and P1', Pro and Ala at P2 and P2', and hydroxyproline, Ala or Arg at P3'.</text>
        <dbReference type="EC" id="3.4.24.3"/>
    </reaction>
</comment>
<evidence type="ECO:0000256" key="1">
    <source>
        <dbReference type="ARBA" id="ARBA00000424"/>
    </source>
</evidence>
<name>A0A941I7J1_9BURK</name>
<evidence type="ECO:0000259" key="18">
    <source>
        <dbReference type="PROSITE" id="PS50093"/>
    </source>
</evidence>
<evidence type="ECO:0000256" key="11">
    <source>
        <dbReference type="ARBA" id="ARBA00022833"/>
    </source>
</evidence>
<comment type="cofactor">
    <cofactor evidence="2">
        <name>Ca(2+)</name>
        <dbReference type="ChEBI" id="CHEBI:29108"/>
    </cofactor>
</comment>
<evidence type="ECO:0000256" key="3">
    <source>
        <dbReference type="ARBA" id="ARBA00001947"/>
    </source>
</evidence>
<evidence type="ECO:0000256" key="8">
    <source>
        <dbReference type="ARBA" id="ARBA00022723"/>
    </source>
</evidence>
<dbReference type="InterPro" id="IPR002169">
    <property type="entry name" value="Peptidase_M9A/M9B"/>
</dbReference>
<dbReference type="PROSITE" id="PS50093">
    <property type="entry name" value="PKD"/>
    <property type="match status" value="3"/>
</dbReference>
<dbReference type="EMBL" id="JAGSPN010000007">
    <property type="protein sequence ID" value="MBR7782725.1"/>
    <property type="molecule type" value="Genomic_DNA"/>
</dbReference>
<dbReference type="SMART" id="SM00089">
    <property type="entry name" value="PKD"/>
    <property type="match status" value="3"/>
</dbReference>
<keyword evidence="13" id="KW-0843">Virulence</keyword>
<evidence type="ECO:0000256" key="6">
    <source>
        <dbReference type="ARBA" id="ARBA00022525"/>
    </source>
</evidence>
<dbReference type="Gene3D" id="1.10.390.20">
    <property type="match status" value="1"/>
</dbReference>
<dbReference type="GO" id="GO:0005576">
    <property type="term" value="C:extracellular region"/>
    <property type="evidence" value="ECO:0007669"/>
    <property type="project" value="UniProtKB-SubCell"/>
</dbReference>
<evidence type="ECO:0000256" key="4">
    <source>
        <dbReference type="ARBA" id="ARBA00004613"/>
    </source>
</evidence>
<keyword evidence="20" id="KW-1185">Reference proteome</keyword>
<dbReference type="InterPro" id="IPR007280">
    <property type="entry name" value="Peptidase_C_arc/bac"/>
</dbReference>
<evidence type="ECO:0000256" key="7">
    <source>
        <dbReference type="ARBA" id="ARBA00022670"/>
    </source>
</evidence>
<evidence type="ECO:0000256" key="2">
    <source>
        <dbReference type="ARBA" id="ARBA00001913"/>
    </source>
</evidence>
<dbReference type="Pfam" id="PF04151">
    <property type="entry name" value="PPC"/>
    <property type="match status" value="1"/>
</dbReference>
<dbReference type="AlphaFoldDB" id="A0A941I7J1"/>
<dbReference type="Gene3D" id="2.60.40.10">
    <property type="entry name" value="Immunoglobulins"/>
    <property type="match status" value="3"/>
</dbReference>
<sequence>MSTSNRFVPNTRLLAVSAAVISVFATYSAEAFAAGQHDKEMRGLRKSGSMESMVFGQHHQHKALSPAERMPKQASVATTAKVDYSKKQTATLQRPSLLKANLSVAEKASAPKGVSKSAVAACDRAAFASSTGSTLVNLIKSSSTDCINDLFGVSGSQAASIFKESQMVSVANAFRTAAASYDGTNSSSIEQLVMFLRAGYYVQWYDTSVGTYGSSLTTAIQGALDAFSSNANFGLINDVHGEILGEVVTLVDSSSQNARYLNSIVKRVLTLNSSYLNYWWMRGAVNNAFTVLFRGHQNTDFQTLVKSDTSIVDTLYNFMNTNWNQLGTDNSYLVSNAAREMGRFLQYAEGSSLKSVAKSRVKAMLDRSTITGPTGAVWVGLGEMIDYYDKANCSYYNMCDFQTKLDATILPIKYNCSPTLRLKAQSLTTAQLQEACNIVGGEEGYFHQQVQSGNVPVANDNNTQLEMVIFSSSADYGNYAGSLYGIDTNNGGMYLEGDPSAAGNQPRFIAYQAEWMLPKFEIWNLTHEYIHYLDGRFDMYGDFNASISVPKTIWWVEGFAEYISYSYRKLDYTDAKTQAASGAYRLSDIFANDYNSGQTRVYNWGYLAVRYMFEKQRGKVSSILGYFRPGNYTGFTGYMNSIGTSLDSDFANWLPCVNNASLPQCTGATPPVNSAPVAAFNSSANGLTVAFTDASTDSDGTIASRSWNFGDGTTSTAANPSKTYSAAGTYTVTLKVTDNAGASTTISKTVTVSATQTNKPPVAAFNSTASGLTVNFTDASTDADGTIASRSWNFGDGTTSTAANPSKTYAAAGTYTVTLTVKDNAGASTTVSKTVTVTAGTTNKPPVAAFTNTVSGLTATFTDGSTDADGTIASRSWNFGDGTTSTAANPSKTYTAAGTYTVTLTVKDNAGATATVSKSVTVTSGGGSLPECTGSAEVLGKNCTRSNLSATAGNYVYMYINVPAGTPKLTITTSGGTGNADLFVSTLGTWATRDYYNYGSYTSGNNESVVINNPPAGYVFVSLYATTNFSGVKVTTQY</sequence>
<dbReference type="Pfam" id="PF18911">
    <property type="entry name" value="PKD_4"/>
    <property type="match status" value="3"/>
</dbReference>
<dbReference type="CDD" id="cd00146">
    <property type="entry name" value="PKD"/>
    <property type="match status" value="3"/>
</dbReference>
<comment type="cofactor">
    <cofactor evidence="3">
        <name>Zn(2+)</name>
        <dbReference type="ChEBI" id="CHEBI:29105"/>
    </cofactor>
</comment>
<comment type="caution">
    <text evidence="19">The sequence shown here is derived from an EMBL/GenBank/DDBJ whole genome shotgun (WGS) entry which is preliminary data.</text>
</comment>
<dbReference type="PANTHER" id="PTHR13062">
    <property type="entry name" value="COLLAGENASE"/>
    <property type="match status" value="1"/>
</dbReference>